<name>A0A2A6BM45_PRIPA</name>
<gene>
    <name evidence="2" type="primary">WBGene00100737</name>
</gene>
<dbReference type="InterPro" id="IPR036236">
    <property type="entry name" value="Znf_C2H2_sf"/>
</dbReference>
<evidence type="ECO:0000313" key="3">
    <source>
        <dbReference type="Proteomes" id="UP000005239"/>
    </source>
</evidence>
<dbReference type="AlphaFoldDB" id="A0A2A6BM45"/>
<dbReference type="PANTHER" id="PTHR33936:SF22">
    <property type="entry name" value="C2H2-TYPE DOMAIN-CONTAINING PROTEIN"/>
    <property type="match status" value="1"/>
</dbReference>
<keyword evidence="3" id="KW-1185">Reference proteome</keyword>
<feature type="region of interest" description="Disordered" evidence="1">
    <location>
        <begin position="584"/>
        <end position="629"/>
    </location>
</feature>
<feature type="region of interest" description="Disordered" evidence="1">
    <location>
        <begin position="61"/>
        <end position="104"/>
    </location>
</feature>
<dbReference type="SUPFAM" id="SSF57667">
    <property type="entry name" value="beta-beta-alpha zinc fingers"/>
    <property type="match status" value="2"/>
</dbReference>
<accession>A0A2A6BM45</accession>
<feature type="compositionally biased region" description="Basic and acidic residues" evidence="1">
    <location>
        <begin position="321"/>
        <end position="335"/>
    </location>
</feature>
<dbReference type="InterPro" id="IPR013087">
    <property type="entry name" value="Znf_C2H2_type"/>
</dbReference>
<accession>A0A8R1UBP2</accession>
<reference evidence="3" key="1">
    <citation type="journal article" date="2008" name="Nat. Genet.">
        <title>The Pristionchus pacificus genome provides a unique perspective on nematode lifestyle and parasitism.</title>
        <authorList>
            <person name="Dieterich C."/>
            <person name="Clifton S.W."/>
            <person name="Schuster L.N."/>
            <person name="Chinwalla A."/>
            <person name="Delehaunty K."/>
            <person name="Dinkelacker I."/>
            <person name="Fulton L."/>
            <person name="Fulton R."/>
            <person name="Godfrey J."/>
            <person name="Minx P."/>
            <person name="Mitreva M."/>
            <person name="Roeseler W."/>
            <person name="Tian H."/>
            <person name="Witte H."/>
            <person name="Yang S.P."/>
            <person name="Wilson R.K."/>
            <person name="Sommer R.J."/>
        </authorList>
    </citation>
    <scope>NUCLEOTIDE SEQUENCE [LARGE SCALE GENOMIC DNA]</scope>
    <source>
        <strain evidence="3">PS312</strain>
    </source>
</reference>
<feature type="compositionally biased region" description="Acidic residues" evidence="1">
    <location>
        <begin position="594"/>
        <end position="615"/>
    </location>
</feature>
<sequence>MHASARVHGFMTEAINLYTGGAGMHKPDTSSSSAVLPTGTLDSSLTSLILAFLPQPLEIAVDPKETGRGKSSTREDDLSRDSPALPSASNGDAQPEDDSSDNDRPYDECLEIRCDLCGKAFSHPSTLNRHLREIHKQATTRKEQAMKPMCGEILRSQSLALRHRREVHGSATAISRLGTQCSMPGCDWAGQTHRDLVSHAQAEHATPTAPFEWQSESFDTKDHFERWLDELRKQGVQWYSRSSKTVDGVKQEYRYCRREIGGRGKKEETIRTHCTSYIKLLLHDDSSVSAEFCLDHLGHVDGYAQSERELLGDEMDEDEEAVGKSEDGDDMHDIDGNDDSLDDDVAGPSNDTRNRSDRMPQLDSELTLSSLSTSRSRLCRSCGKEFSCGSTLYRHLREVHKEDHPKCETLAIRTPCSVCGEIFPSGSQMRAHRSTAHPGSIGHRMNCPIDGCEWNGSTHRDLIKHAHSLHSTPSSPFLWQTRSFLSQTEFNEWLEEERKRGVHFYIRRSEKRRSLKVENRCCYFEENRARGVASPTRQRNKFSRKSVCSCTCYLTLTIHDDGSIAAGFCLDHLGHTVDLDARPFRIGSSRDGRDEDEDEEEDEEDDEEEPIEEYANDQPAANGSRQPATAQELRRFQEALAPILTLSARLRYSHEINRLSAYLEDAFVATGLDVGNNASLVAGGVKRPFENKSMMNGSKRVKREDD</sequence>
<proteinExistence type="predicted"/>
<feature type="compositionally biased region" description="Acidic residues" evidence="1">
    <location>
        <begin position="336"/>
        <end position="345"/>
    </location>
</feature>
<dbReference type="Proteomes" id="UP000005239">
    <property type="component" value="Unassembled WGS sequence"/>
</dbReference>
<dbReference type="EnsemblMetazoa" id="PPA11183.1">
    <property type="protein sequence ID" value="PPA11183.1"/>
    <property type="gene ID" value="WBGene00100737"/>
</dbReference>
<evidence type="ECO:0000256" key="1">
    <source>
        <dbReference type="SAM" id="MobiDB-lite"/>
    </source>
</evidence>
<dbReference type="OrthoDB" id="6777076at2759"/>
<feature type="region of interest" description="Disordered" evidence="1">
    <location>
        <begin position="314"/>
        <end position="367"/>
    </location>
</feature>
<dbReference type="PROSITE" id="PS00028">
    <property type="entry name" value="ZINC_FINGER_C2H2_1"/>
    <property type="match status" value="3"/>
</dbReference>
<protein>
    <submittedName>
        <fullName evidence="2">Zinc finger protein</fullName>
    </submittedName>
</protein>
<dbReference type="PROSITE" id="PS50157">
    <property type="entry name" value="ZINC_FINGER_C2H2_2"/>
    <property type="match status" value="3"/>
</dbReference>
<feature type="compositionally biased region" description="Basic and acidic residues" evidence="1">
    <location>
        <begin position="584"/>
        <end position="593"/>
    </location>
</feature>
<organism evidence="2 3">
    <name type="scientific">Pristionchus pacificus</name>
    <name type="common">Parasitic nematode worm</name>
    <dbReference type="NCBI Taxonomy" id="54126"/>
    <lineage>
        <taxon>Eukaryota</taxon>
        <taxon>Metazoa</taxon>
        <taxon>Ecdysozoa</taxon>
        <taxon>Nematoda</taxon>
        <taxon>Chromadorea</taxon>
        <taxon>Rhabditida</taxon>
        <taxon>Rhabditina</taxon>
        <taxon>Diplogasteromorpha</taxon>
        <taxon>Diplogasteroidea</taxon>
        <taxon>Neodiplogasteridae</taxon>
        <taxon>Pristionchus</taxon>
    </lineage>
</organism>
<feature type="compositionally biased region" description="Polar residues" evidence="1">
    <location>
        <begin position="619"/>
        <end position="629"/>
    </location>
</feature>
<evidence type="ECO:0000313" key="2">
    <source>
        <dbReference type="EnsemblMetazoa" id="PPA11183.1"/>
    </source>
</evidence>
<dbReference type="InterPro" id="IPR052797">
    <property type="entry name" value="RegFact_GeneExpr_CellDeath"/>
</dbReference>
<dbReference type="PANTHER" id="PTHR33936">
    <property type="entry name" value="PROTEIN CBG17840"/>
    <property type="match status" value="1"/>
</dbReference>
<dbReference type="SMART" id="SM00355">
    <property type="entry name" value="ZnF_C2H2"/>
    <property type="match status" value="5"/>
</dbReference>
<dbReference type="Gene3D" id="3.30.160.60">
    <property type="entry name" value="Classic Zinc Finger"/>
    <property type="match status" value="2"/>
</dbReference>
<dbReference type="Pfam" id="PF00096">
    <property type="entry name" value="zf-C2H2"/>
    <property type="match status" value="1"/>
</dbReference>
<feature type="compositionally biased region" description="Basic and acidic residues" evidence="1">
    <location>
        <begin position="61"/>
        <end position="80"/>
    </location>
</feature>
<reference evidence="2" key="2">
    <citation type="submission" date="2022-06" db="UniProtKB">
        <authorList>
            <consortium name="EnsemblMetazoa"/>
        </authorList>
    </citation>
    <scope>IDENTIFICATION</scope>
    <source>
        <strain evidence="2">PS312</strain>
    </source>
</reference>